<dbReference type="HOGENOM" id="CLU_964068_0_0_1"/>
<dbReference type="CTD" id="20242619"/>
<feature type="compositionally biased region" description="Low complexity" evidence="1">
    <location>
        <begin position="211"/>
        <end position="232"/>
    </location>
</feature>
<feature type="compositionally biased region" description="Low complexity" evidence="1">
    <location>
        <begin position="128"/>
        <end position="140"/>
    </location>
</feature>
<evidence type="ECO:0000256" key="2">
    <source>
        <dbReference type="SAM" id="Phobius"/>
    </source>
</evidence>
<gene>
    <name evidence="3" type="ORF">LOTGIDRAFT_174100</name>
</gene>
<protein>
    <submittedName>
        <fullName evidence="3">Uncharacterized protein</fullName>
    </submittedName>
</protein>
<evidence type="ECO:0000313" key="4">
    <source>
        <dbReference type="Proteomes" id="UP000030746"/>
    </source>
</evidence>
<dbReference type="RefSeq" id="XP_009050684.1">
    <property type="nucleotide sequence ID" value="XM_009052436.1"/>
</dbReference>
<keyword evidence="2" id="KW-0472">Membrane</keyword>
<keyword evidence="4" id="KW-1185">Reference proteome</keyword>
<dbReference type="Proteomes" id="UP000030746">
    <property type="component" value="Unassembled WGS sequence"/>
</dbReference>
<feature type="region of interest" description="Disordered" evidence="1">
    <location>
        <begin position="211"/>
        <end position="234"/>
    </location>
</feature>
<dbReference type="OrthoDB" id="6120496at2759"/>
<feature type="transmembrane region" description="Helical" evidence="2">
    <location>
        <begin position="39"/>
        <end position="67"/>
    </location>
</feature>
<keyword evidence="2" id="KW-1133">Transmembrane helix</keyword>
<dbReference type="KEGG" id="lgi:LOTGIDRAFT_174100"/>
<feature type="region of interest" description="Disordered" evidence="1">
    <location>
        <begin position="125"/>
        <end position="193"/>
    </location>
</feature>
<reference evidence="3 4" key="1">
    <citation type="journal article" date="2013" name="Nature">
        <title>Insights into bilaterian evolution from three spiralian genomes.</title>
        <authorList>
            <person name="Simakov O."/>
            <person name="Marletaz F."/>
            <person name="Cho S.J."/>
            <person name="Edsinger-Gonzales E."/>
            <person name="Havlak P."/>
            <person name="Hellsten U."/>
            <person name="Kuo D.H."/>
            <person name="Larsson T."/>
            <person name="Lv J."/>
            <person name="Arendt D."/>
            <person name="Savage R."/>
            <person name="Osoegawa K."/>
            <person name="de Jong P."/>
            <person name="Grimwood J."/>
            <person name="Chapman J.A."/>
            <person name="Shapiro H."/>
            <person name="Aerts A."/>
            <person name="Otillar R.P."/>
            <person name="Terry A.Y."/>
            <person name="Boore J.L."/>
            <person name="Grigoriev I.V."/>
            <person name="Lindberg D.R."/>
            <person name="Seaver E.C."/>
            <person name="Weisblat D.A."/>
            <person name="Putnam N.H."/>
            <person name="Rokhsar D.S."/>
        </authorList>
    </citation>
    <scope>NUCLEOTIDE SEQUENCE [LARGE SCALE GENOMIC DNA]</scope>
</reference>
<evidence type="ECO:0000256" key="1">
    <source>
        <dbReference type="SAM" id="MobiDB-lite"/>
    </source>
</evidence>
<dbReference type="AlphaFoldDB" id="V4AN94"/>
<dbReference type="EMBL" id="KB201234">
    <property type="protein sequence ID" value="ESO98627.1"/>
    <property type="molecule type" value="Genomic_DNA"/>
</dbReference>
<feature type="transmembrane region" description="Helical" evidence="2">
    <location>
        <begin position="87"/>
        <end position="113"/>
    </location>
</feature>
<proteinExistence type="predicted"/>
<evidence type="ECO:0000313" key="3">
    <source>
        <dbReference type="EMBL" id="ESO98627.1"/>
    </source>
</evidence>
<keyword evidence="2" id="KW-0812">Transmembrane</keyword>
<organism evidence="3 4">
    <name type="scientific">Lottia gigantea</name>
    <name type="common">Giant owl limpet</name>
    <dbReference type="NCBI Taxonomy" id="225164"/>
    <lineage>
        <taxon>Eukaryota</taxon>
        <taxon>Metazoa</taxon>
        <taxon>Spiralia</taxon>
        <taxon>Lophotrochozoa</taxon>
        <taxon>Mollusca</taxon>
        <taxon>Gastropoda</taxon>
        <taxon>Patellogastropoda</taxon>
        <taxon>Lottioidea</taxon>
        <taxon>Lottiidae</taxon>
        <taxon>Lottia</taxon>
    </lineage>
</organism>
<name>V4AN94_LOTGI</name>
<sequence>MCTARRTHKRNRLVFINRNGSLDIGHSIIKMQSAQKQCCCCACSVFSALFGIVMVSTGVCLVLNYGLIEIDISGLPPQYQNEEGKKIVGIILICVGLSAMGISAIVSILYYTICSRPKPQISSLDMTSNSECSSSSSNNSTKPKVRPKHKTVQDLKNGARYPSNLAPPQRTKRHKRKPPQYQTRLPTHREEGDVSNLIVTYSDGEAIISQNKNNSNSQQNINQSNLNSASSSDDIHSKQPVIICVDSFPPVTGVTNDAFTDDSLSLTQNTHVEPSDIKTLDDDINHLVA</sequence>
<accession>V4AN94</accession>
<dbReference type="GeneID" id="20242619"/>